<organism evidence="2 3">
    <name type="scientific">Pristionchus entomophagus</name>
    <dbReference type="NCBI Taxonomy" id="358040"/>
    <lineage>
        <taxon>Eukaryota</taxon>
        <taxon>Metazoa</taxon>
        <taxon>Ecdysozoa</taxon>
        <taxon>Nematoda</taxon>
        <taxon>Chromadorea</taxon>
        <taxon>Rhabditida</taxon>
        <taxon>Rhabditina</taxon>
        <taxon>Diplogasteromorpha</taxon>
        <taxon>Diplogasteroidea</taxon>
        <taxon>Neodiplogasteridae</taxon>
        <taxon>Pristionchus</taxon>
    </lineage>
</organism>
<dbReference type="SUPFAM" id="SSF50729">
    <property type="entry name" value="PH domain-like"/>
    <property type="match status" value="1"/>
</dbReference>
<dbReference type="Gene3D" id="2.30.29.30">
    <property type="entry name" value="Pleckstrin-homology domain (PH domain)/Phosphotyrosine-binding domain (PTB)"/>
    <property type="match status" value="1"/>
</dbReference>
<protein>
    <recommendedName>
        <fullName evidence="1">FERM domain-containing protein</fullName>
    </recommendedName>
</protein>
<dbReference type="SMART" id="SM01196">
    <property type="entry name" value="FERM_C"/>
    <property type="match status" value="1"/>
</dbReference>
<sequence>GMSAAEAELRMIEMACQMETYGFDPYTVKGPKNGAVSVYIGATHRGILVFHGSQKAHHMQWSEVTKIDYTGSELRIYPCDGYEPMVELENGRMGNSTLNQKILQTHTSESMMAANHTDLDKENETSLMDKSANAAAAAMLRYVCPSRTFAKHLWVHLLSQKAFFNETTSEGVKPLLQRPIPQQFTRSSAFRFTAQRVLREIETSPVEERPPVTFARYELPKQTLRSDMLTMTK</sequence>
<accession>A0AAV5TWF9</accession>
<dbReference type="InterPro" id="IPR018980">
    <property type="entry name" value="FERM_PH-like_C"/>
</dbReference>
<evidence type="ECO:0000313" key="2">
    <source>
        <dbReference type="EMBL" id="GMS98558.1"/>
    </source>
</evidence>
<feature type="domain" description="FERM" evidence="1">
    <location>
        <begin position="1"/>
        <end position="131"/>
    </location>
</feature>
<dbReference type="AlphaFoldDB" id="A0AAV5TWF9"/>
<dbReference type="GO" id="GO:0031032">
    <property type="term" value="P:actomyosin structure organization"/>
    <property type="evidence" value="ECO:0007669"/>
    <property type="project" value="TreeGrafter"/>
</dbReference>
<dbReference type="EMBL" id="BTSX01000005">
    <property type="protein sequence ID" value="GMS98558.1"/>
    <property type="molecule type" value="Genomic_DNA"/>
</dbReference>
<reference evidence="2" key="1">
    <citation type="submission" date="2023-10" db="EMBL/GenBank/DDBJ databases">
        <title>Genome assembly of Pristionchus species.</title>
        <authorList>
            <person name="Yoshida K."/>
            <person name="Sommer R.J."/>
        </authorList>
    </citation>
    <scope>NUCLEOTIDE SEQUENCE</scope>
    <source>
        <strain evidence="2">RS0144</strain>
    </source>
</reference>
<gene>
    <name evidence="2" type="ORF">PENTCL1PPCAC_20733</name>
</gene>
<dbReference type="Proteomes" id="UP001432027">
    <property type="component" value="Unassembled WGS sequence"/>
</dbReference>
<evidence type="ECO:0000313" key="3">
    <source>
        <dbReference type="Proteomes" id="UP001432027"/>
    </source>
</evidence>
<dbReference type="Pfam" id="PF09380">
    <property type="entry name" value="FERM_C"/>
    <property type="match status" value="1"/>
</dbReference>
<proteinExistence type="predicted"/>
<name>A0AAV5TWF9_9BILA</name>
<dbReference type="InterPro" id="IPR011993">
    <property type="entry name" value="PH-like_dom_sf"/>
</dbReference>
<comment type="caution">
    <text evidence="2">The sequence shown here is derived from an EMBL/GenBank/DDBJ whole genome shotgun (WGS) entry which is preliminary data.</text>
</comment>
<dbReference type="PANTHER" id="PTHR23280:SF32">
    <property type="entry name" value="FI22325P1"/>
    <property type="match status" value="1"/>
</dbReference>
<keyword evidence="3" id="KW-1185">Reference proteome</keyword>
<dbReference type="PANTHER" id="PTHR23280">
    <property type="entry name" value="4.1 G PROTEIN"/>
    <property type="match status" value="1"/>
</dbReference>
<dbReference type="PROSITE" id="PS50057">
    <property type="entry name" value="FERM_3"/>
    <property type="match status" value="1"/>
</dbReference>
<feature type="non-terminal residue" evidence="2">
    <location>
        <position position="1"/>
    </location>
</feature>
<dbReference type="GO" id="GO:0005856">
    <property type="term" value="C:cytoskeleton"/>
    <property type="evidence" value="ECO:0007669"/>
    <property type="project" value="TreeGrafter"/>
</dbReference>
<dbReference type="InterPro" id="IPR000299">
    <property type="entry name" value="FERM_domain"/>
</dbReference>
<evidence type="ECO:0000259" key="1">
    <source>
        <dbReference type="PROSITE" id="PS50057"/>
    </source>
</evidence>